<dbReference type="Proteomes" id="UP000070168">
    <property type="component" value="Unassembled WGS sequence"/>
</dbReference>
<dbReference type="GO" id="GO:0004385">
    <property type="term" value="F:GMP kinase activity"/>
    <property type="evidence" value="ECO:0007669"/>
    <property type="project" value="TreeGrafter"/>
</dbReference>
<dbReference type="InterPro" id="IPR027417">
    <property type="entry name" value="P-loop_NTPase"/>
</dbReference>
<feature type="compositionally biased region" description="Basic and acidic residues" evidence="4">
    <location>
        <begin position="66"/>
        <end position="102"/>
    </location>
</feature>
<dbReference type="EMBL" id="LHQR01000027">
    <property type="protein sequence ID" value="KXG52020.1"/>
    <property type="molecule type" value="Genomic_DNA"/>
</dbReference>
<dbReference type="InterPro" id="IPR008144">
    <property type="entry name" value="Guanylate_kin-like_dom"/>
</dbReference>
<evidence type="ECO:0000256" key="3">
    <source>
        <dbReference type="ARBA" id="ARBA00022777"/>
    </source>
</evidence>
<evidence type="ECO:0000313" key="7">
    <source>
        <dbReference type="Proteomes" id="UP000070168"/>
    </source>
</evidence>
<dbReference type="GO" id="GO:0005829">
    <property type="term" value="C:cytosol"/>
    <property type="evidence" value="ECO:0007669"/>
    <property type="project" value="TreeGrafter"/>
</dbReference>
<dbReference type="PROSITE" id="PS50052">
    <property type="entry name" value="GUANYLATE_KINASE_2"/>
    <property type="match status" value="1"/>
</dbReference>
<accession>A0A135LST1</accession>
<dbReference type="InterPro" id="IPR008145">
    <property type="entry name" value="GK/Ca_channel_bsu"/>
</dbReference>
<name>A0A135LST1_PENPA</name>
<dbReference type="AlphaFoldDB" id="A0A135LST1"/>
<gene>
    <name evidence="6" type="ORF">PGRI_083040</name>
</gene>
<reference evidence="6 7" key="1">
    <citation type="journal article" date="2016" name="BMC Genomics">
        <title>Genome sequencing and secondary metabolism of the postharvest pathogen Penicillium griseofulvum.</title>
        <authorList>
            <person name="Banani H."/>
            <person name="Marcet-Houben M."/>
            <person name="Ballester A.R."/>
            <person name="Abbruscato P."/>
            <person name="Gonzalez-Candelas L."/>
            <person name="Gabaldon T."/>
            <person name="Spadaro D."/>
        </authorList>
    </citation>
    <scope>NUCLEOTIDE SEQUENCE [LARGE SCALE GENOMIC DNA]</scope>
    <source>
        <strain evidence="6 7">PG3</strain>
    </source>
</reference>
<dbReference type="STRING" id="5078.A0A135LST1"/>
<evidence type="ECO:0000259" key="5">
    <source>
        <dbReference type="PROSITE" id="PS50052"/>
    </source>
</evidence>
<dbReference type="GeneID" id="63711318"/>
<dbReference type="Gene3D" id="3.40.50.300">
    <property type="entry name" value="P-loop containing nucleotide triphosphate hydrolases"/>
    <property type="match status" value="1"/>
</dbReference>
<feature type="domain" description="Guanylate kinase-like" evidence="5">
    <location>
        <begin position="161"/>
        <end position="258"/>
    </location>
</feature>
<comment type="caution">
    <text evidence="6">The sequence shown here is derived from an EMBL/GenBank/DDBJ whole genome shotgun (WGS) entry which is preliminary data.</text>
</comment>
<dbReference type="OrthoDB" id="6334211at2759"/>
<dbReference type="SUPFAM" id="SSF52540">
    <property type="entry name" value="P-loop containing nucleoside triphosphate hydrolases"/>
    <property type="match status" value="1"/>
</dbReference>
<organism evidence="6 7">
    <name type="scientific">Penicillium patulum</name>
    <name type="common">Penicillium griseofulvum</name>
    <dbReference type="NCBI Taxonomy" id="5078"/>
    <lineage>
        <taxon>Eukaryota</taxon>
        <taxon>Fungi</taxon>
        <taxon>Dikarya</taxon>
        <taxon>Ascomycota</taxon>
        <taxon>Pezizomycotina</taxon>
        <taxon>Eurotiomycetes</taxon>
        <taxon>Eurotiomycetidae</taxon>
        <taxon>Eurotiales</taxon>
        <taxon>Aspergillaceae</taxon>
        <taxon>Penicillium</taxon>
    </lineage>
</organism>
<dbReference type="Gene3D" id="1.10.10.10">
    <property type="entry name" value="Winged helix-like DNA-binding domain superfamily/Winged helix DNA-binding domain"/>
    <property type="match status" value="1"/>
</dbReference>
<evidence type="ECO:0000256" key="1">
    <source>
        <dbReference type="ARBA" id="ARBA00005790"/>
    </source>
</evidence>
<evidence type="ECO:0000256" key="4">
    <source>
        <dbReference type="SAM" id="MobiDB-lite"/>
    </source>
</evidence>
<proteinExistence type="inferred from homology"/>
<comment type="similarity">
    <text evidence="1">Belongs to the guanylate kinase family.</text>
</comment>
<dbReference type="Pfam" id="PF00625">
    <property type="entry name" value="Guanylate_kin"/>
    <property type="match status" value="1"/>
</dbReference>
<dbReference type="InterPro" id="IPR036388">
    <property type="entry name" value="WH-like_DNA-bd_sf"/>
</dbReference>
<feature type="compositionally biased region" description="Basic and acidic residues" evidence="4">
    <location>
        <begin position="47"/>
        <end position="56"/>
    </location>
</feature>
<evidence type="ECO:0000313" key="6">
    <source>
        <dbReference type="EMBL" id="KXG52020.1"/>
    </source>
</evidence>
<feature type="region of interest" description="Disordered" evidence="4">
    <location>
        <begin position="47"/>
        <end position="102"/>
    </location>
</feature>
<evidence type="ECO:0000256" key="2">
    <source>
        <dbReference type="ARBA" id="ARBA00022679"/>
    </source>
</evidence>
<dbReference type="PANTHER" id="PTHR23117">
    <property type="entry name" value="GUANYLATE KINASE-RELATED"/>
    <property type="match status" value="1"/>
</dbReference>
<dbReference type="PANTHER" id="PTHR23117:SF13">
    <property type="entry name" value="GUANYLATE KINASE"/>
    <property type="match status" value="1"/>
</dbReference>
<keyword evidence="7" id="KW-1185">Reference proteome</keyword>
<keyword evidence="2" id="KW-0808">Transferase</keyword>
<protein>
    <submittedName>
        <fullName evidence="6">Guanylate kinase/L-type calcium channel</fullName>
    </submittedName>
</protein>
<dbReference type="RefSeq" id="XP_040650556.1">
    <property type="nucleotide sequence ID" value="XM_040796018.1"/>
</dbReference>
<sequence>MPSRSELTPAIRERICELHSAAKWGYKRIHRRYPNVSLSTIRYTIKKEHERHDGVSKPRSGRPKKPKDANKVKDADKVQDADQVQDADKVKDAERAQDTDKVQDCDKVHDANKLGATTEIDICRTQICVMVFTGWWSFKHGLVISRSLTYRHLRTFSCRQRDIERKGLVVVLYIEMEGVKQMKANPSIDAWCVFIKPPSFEALEARLRGRGTEKEEDIQRRLARAKVEFEYANSQTNDKIIVNDNVKTAYRELDNFVFGPA</sequence>
<keyword evidence="3 6" id="KW-0418">Kinase</keyword>
<dbReference type="SMART" id="SM00072">
    <property type="entry name" value="GuKc"/>
    <property type="match status" value="1"/>
</dbReference>